<sequence length="472" mass="55629">MVFKTFYLSIDLSTVLKLIQQLLFAILFDLLKIKLFFALILIQFAKDSIPFLAIYIGCIHYFKIYNLQFTMVDLDSLKPAEQISLMQHILFLKPTNRSVNLACKEIIDKLSKKENFILNIFQLIKNTSDVYSKEKNYIYTNINNDNNNNNNNNNNDHEINVLKSIIGMARWKTIEYWKSGFINTNQLMKDQIKDELFLTLFNVNFSIKSQFLLFKDLLGTVLIIYKIDLFYPSCKYNLCKLYLLLDLIFRFDFDSLSLRNFNQIYISTYVLSNLIDFIKFKVSTNSFSETVHTRFIEILKDLYFSKNKLHERSCNVMVKIMKSFKNFSKDQEELTVSKFCLISRIFLNCLKIYCHSILVFDSDSMVSDFLFRYEKLIDLFCDTINLKLHCTVPDNSYMNVLWGNVKYQISKVILSFNIFIKLGKLQPNNSNKIDIDFLKLSQAVPKSELLVNKFEKLSQMKRIAKGKDMEKK</sequence>
<dbReference type="EMBL" id="KV454482">
    <property type="protein sequence ID" value="ODV60528.1"/>
    <property type="molecule type" value="Genomic_DNA"/>
</dbReference>
<name>A0A1D2VFS6_9ASCO</name>
<gene>
    <name evidence="2" type="ORF">ASCRUDRAFT_86767</name>
</gene>
<evidence type="ECO:0000256" key="1">
    <source>
        <dbReference type="SAM" id="Phobius"/>
    </source>
</evidence>
<feature type="transmembrane region" description="Helical" evidence="1">
    <location>
        <begin position="35"/>
        <end position="62"/>
    </location>
</feature>
<dbReference type="GeneID" id="30968570"/>
<keyword evidence="1" id="KW-1133">Transmembrane helix</keyword>
<keyword evidence="3" id="KW-1185">Reference proteome</keyword>
<organism evidence="2 3">
    <name type="scientific">Ascoidea rubescens DSM 1968</name>
    <dbReference type="NCBI Taxonomy" id="1344418"/>
    <lineage>
        <taxon>Eukaryota</taxon>
        <taxon>Fungi</taxon>
        <taxon>Dikarya</taxon>
        <taxon>Ascomycota</taxon>
        <taxon>Saccharomycotina</taxon>
        <taxon>Saccharomycetes</taxon>
        <taxon>Ascoideaceae</taxon>
        <taxon>Ascoidea</taxon>
    </lineage>
</organism>
<dbReference type="InParanoid" id="A0A1D2VFS6"/>
<dbReference type="RefSeq" id="XP_020046835.1">
    <property type="nucleotide sequence ID" value="XM_020194934.1"/>
</dbReference>
<protein>
    <submittedName>
        <fullName evidence="2">Uncharacterized protein</fullName>
    </submittedName>
</protein>
<dbReference type="AlphaFoldDB" id="A0A1D2VFS6"/>
<evidence type="ECO:0000313" key="2">
    <source>
        <dbReference type="EMBL" id="ODV60528.1"/>
    </source>
</evidence>
<evidence type="ECO:0000313" key="3">
    <source>
        <dbReference type="Proteomes" id="UP000095038"/>
    </source>
</evidence>
<dbReference type="Proteomes" id="UP000095038">
    <property type="component" value="Unassembled WGS sequence"/>
</dbReference>
<accession>A0A1D2VFS6</accession>
<proteinExistence type="predicted"/>
<keyword evidence="1" id="KW-0812">Transmembrane</keyword>
<keyword evidence="1" id="KW-0472">Membrane</keyword>
<reference evidence="3" key="1">
    <citation type="submission" date="2016-05" db="EMBL/GenBank/DDBJ databases">
        <title>Comparative genomics of biotechnologically important yeasts.</title>
        <authorList>
            <consortium name="DOE Joint Genome Institute"/>
            <person name="Riley R."/>
            <person name="Haridas S."/>
            <person name="Wolfe K.H."/>
            <person name="Lopes M.R."/>
            <person name="Hittinger C.T."/>
            <person name="Goker M."/>
            <person name="Salamov A."/>
            <person name="Wisecaver J."/>
            <person name="Long T.M."/>
            <person name="Aerts A.L."/>
            <person name="Barry K."/>
            <person name="Choi C."/>
            <person name="Clum A."/>
            <person name="Coughlan A.Y."/>
            <person name="Deshpande S."/>
            <person name="Douglass A.P."/>
            <person name="Hanson S.J."/>
            <person name="Klenk H.-P."/>
            <person name="Labutti K."/>
            <person name="Lapidus A."/>
            <person name="Lindquist E."/>
            <person name="Lipzen A."/>
            <person name="Meier-Kolthoff J.P."/>
            <person name="Ohm R.A."/>
            <person name="Otillar R.P."/>
            <person name="Pangilinan J."/>
            <person name="Peng Y."/>
            <person name="Rokas A."/>
            <person name="Rosa C.A."/>
            <person name="Scheuner C."/>
            <person name="Sibirny A.A."/>
            <person name="Slot J.C."/>
            <person name="Stielow J.B."/>
            <person name="Sun H."/>
            <person name="Kurtzman C.P."/>
            <person name="Blackwell M."/>
            <person name="Grigoriev I.V."/>
            <person name="Jeffries T.W."/>
        </authorList>
    </citation>
    <scope>NUCLEOTIDE SEQUENCE [LARGE SCALE GENOMIC DNA]</scope>
    <source>
        <strain evidence="3">DSM 1968</strain>
    </source>
</reference>